<dbReference type="RefSeq" id="WP_143328098.1">
    <property type="nucleotide sequence ID" value="NZ_FCOE02000013.1"/>
</dbReference>
<sequence length="194" mass="20559">MRSILIASVLATLALTAHAGDDDGQHHRDRHVPKVFDAQGREVGPLESDAGQNGVYIEINGAITFVPIGRVGTAERGSATQFQWGSDRPILIGTVAYPSSDCSGTPVLIYSFGSATQVLLYTSGPRPSIAVRQGADVTVYIASDADSGPVNVQSARGNPNPSECTRFVATITAWTVGSSYVITQHHPEPLTIHY</sequence>
<feature type="signal peptide" evidence="1">
    <location>
        <begin position="1"/>
        <end position="19"/>
    </location>
</feature>
<proteinExistence type="predicted"/>
<evidence type="ECO:0008006" key="4">
    <source>
        <dbReference type="Google" id="ProtNLM"/>
    </source>
</evidence>
<dbReference type="AlphaFoldDB" id="A0A158BTF1"/>
<keyword evidence="3" id="KW-1185">Reference proteome</keyword>
<keyword evidence="1" id="KW-0732">Signal</keyword>
<dbReference type="EMBL" id="FCOE02000013">
    <property type="protein sequence ID" value="SAK73389.1"/>
    <property type="molecule type" value="Genomic_DNA"/>
</dbReference>
<dbReference type="STRING" id="1777141.AWB80_04093"/>
<evidence type="ECO:0000313" key="3">
    <source>
        <dbReference type="Proteomes" id="UP000054911"/>
    </source>
</evidence>
<accession>A0A158BTF1</accession>
<name>A0A158BTF1_9BURK</name>
<comment type="caution">
    <text evidence="2">The sequence shown here is derived from an EMBL/GenBank/DDBJ whole genome shotgun (WGS) entry which is preliminary data.</text>
</comment>
<evidence type="ECO:0000313" key="2">
    <source>
        <dbReference type="EMBL" id="SAK73389.1"/>
    </source>
</evidence>
<dbReference type="Proteomes" id="UP000054911">
    <property type="component" value="Unassembled WGS sequence"/>
</dbReference>
<dbReference type="OrthoDB" id="9130074at2"/>
<reference evidence="2" key="1">
    <citation type="submission" date="2016-01" db="EMBL/GenBank/DDBJ databases">
        <authorList>
            <person name="Peeters C."/>
        </authorList>
    </citation>
    <scope>NUCLEOTIDE SEQUENCE [LARGE SCALE GENOMIC DNA]</scope>
    <source>
        <strain evidence="2">LMG 29323</strain>
    </source>
</reference>
<protein>
    <recommendedName>
        <fullName evidence="4">Secreted protein</fullName>
    </recommendedName>
</protein>
<evidence type="ECO:0000256" key="1">
    <source>
        <dbReference type="SAM" id="SignalP"/>
    </source>
</evidence>
<organism evidence="2 3">
    <name type="scientific">Caballeronia pedi</name>
    <dbReference type="NCBI Taxonomy" id="1777141"/>
    <lineage>
        <taxon>Bacteria</taxon>
        <taxon>Pseudomonadati</taxon>
        <taxon>Pseudomonadota</taxon>
        <taxon>Betaproteobacteria</taxon>
        <taxon>Burkholderiales</taxon>
        <taxon>Burkholderiaceae</taxon>
        <taxon>Caballeronia</taxon>
    </lineage>
</organism>
<feature type="chain" id="PRO_5007622129" description="Secreted protein" evidence="1">
    <location>
        <begin position="20"/>
        <end position="194"/>
    </location>
</feature>
<gene>
    <name evidence="2" type="ORF">AWB80_04093</name>
</gene>